<feature type="domain" description="Cation efflux protein transmembrane" evidence="7">
    <location>
        <begin position="20"/>
        <end position="197"/>
    </location>
</feature>
<evidence type="ECO:0000259" key="7">
    <source>
        <dbReference type="Pfam" id="PF01545"/>
    </source>
</evidence>
<evidence type="ECO:0000256" key="4">
    <source>
        <dbReference type="ARBA" id="ARBA00022989"/>
    </source>
</evidence>
<dbReference type="InterPro" id="IPR050681">
    <property type="entry name" value="CDF/SLC30A"/>
</dbReference>
<dbReference type="InterPro" id="IPR027469">
    <property type="entry name" value="Cation_efflux_TMD_sf"/>
</dbReference>
<name>A0A081FVX4_9GAMM</name>
<evidence type="ECO:0000313" key="8">
    <source>
        <dbReference type="EMBL" id="KEA62679.1"/>
    </source>
</evidence>
<dbReference type="EMBL" id="JMQN01000047">
    <property type="protein sequence ID" value="KEA62679.1"/>
    <property type="molecule type" value="Genomic_DNA"/>
</dbReference>
<dbReference type="AlphaFoldDB" id="A0A081FVX4"/>
<evidence type="ECO:0000313" key="9">
    <source>
        <dbReference type="Proteomes" id="UP000028252"/>
    </source>
</evidence>
<dbReference type="PATRIC" id="fig|1232683.4.peg.3101"/>
<proteinExistence type="predicted"/>
<evidence type="ECO:0000256" key="1">
    <source>
        <dbReference type="ARBA" id="ARBA00004141"/>
    </source>
</evidence>
<evidence type="ECO:0000256" key="5">
    <source>
        <dbReference type="ARBA" id="ARBA00023136"/>
    </source>
</evidence>
<evidence type="ECO:0000256" key="6">
    <source>
        <dbReference type="SAM" id="Phobius"/>
    </source>
</evidence>
<dbReference type="RefSeq" id="WP_036190196.1">
    <property type="nucleotide sequence ID" value="NZ_JMQN01000047.1"/>
</dbReference>
<keyword evidence="9" id="KW-1185">Reference proteome</keyword>
<keyword evidence="5 6" id="KW-0472">Membrane</keyword>
<feature type="transmembrane region" description="Helical" evidence="6">
    <location>
        <begin position="172"/>
        <end position="190"/>
    </location>
</feature>
<keyword evidence="3" id="KW-0406">Ion transport</keyword>
<dbReference type="OrthoDB" id="9799649at2"/>
<evidence type="ECO:0000256" key="3">
    <source>
        <dbReference type="ARBA" id="ARBA00022906"/>
    </source>
</evidence>
<dbReference type="InterPro" id="IPR058533">
    <property type="entry name" value="Cation_efflux_TM"/>
</dbReference>
<feature type="transmembrane region" description="Helical" evidence="6">
    <location>
        <begin position="108"/>
        <end position="128"/>
    </location>
</feature>
<comment type="subcellular location">
    <subcellularLocation>
        <location evidence="1">Membrane</location>
        <topology evidence="1">Multi-pass membrane protein</topology>
    </subcellularLocation>
</comment>
<keyword evidence="3" id="KW-0813">Transport</keyword>
<feature type="transmembrane region" description="Helical" evidence="6">
    <location>
        <begin position="79"/>
        <end position="96"/>
    </location>
</feature>
<sequence length="203" mass="21370">MSNCGCGAEQADRLERKTLLALLSINAFMFVVELTLGWFAQSTGLIADSLDMLADASVYGLSLYAVGKGIVQQAKAARVSGYLQIILGLGVLFEALRRLLFGSEPQSTLIVVVGAAALVANVLCLVLISKHREGGVHMRASWIFSTNDVIANLGVMLSGVLVAVLGSRYPDLVVGAIISIIVIRGGITILREAGESLDPPKCA</sequence>
<dbReference type="SUPFAM" id="SSF161111">
    <property type="entry name" value="Cation efflux protein transmembrane domain-like"/>
    <property type="match status" value="1"/>
</dbReference>
<dbReference type="STRING" id="1232683.ADIMK_3151"/>
<gene>
    <name evidence="8" type="ORF">ADIMK_3151</name>
</gene>
<dbReference type="eggNOG" id="COG1230">
    <property type="taxonomic scope" value="Bacteria"/>
</dbReference>
<keyword evidence="3" id="KW-0864">Zinc transport</keyword>
<keyword evidence="2 6" id="KW-0812">Transmembrane</keyword>
<dbReference type="Pfam" id="PF01545">
    <property type="entry name" value="Cation_efflux"/>
    <property type="match status" value="1"/>
</dbReference>
<feature type="transmembrane region" description="Helical" evidence="6">
    <location>
        <begin position="45"/>
        <end position="67"/>
    </location>
</feature>
<dbReference type="GO" id="GO:0005886">
    <property type="term" value="C:plasma membrane"/>
    <property type="evidence" value="ECO:0007669"/>
    <property type="project" value="TreeGrafter"/>
</dbReference>
<accession>A0A081FVX4</accession>
<reference evidence="8 9" key="1">
    <citation type="submission" date="2014-04" db="EMBL/GenBank/DDBJ databases">
        <title>Marinobacterium kochiensis sp. nov., isolated from sediment sample collected from Kochi backwaters in Kerala, India.</title>
        <authorList>
            <person name="Singh A."/>
            <person name="Pinnaka A.K."/>
        </authorList>
    </citation>
    <scope>NUCLEOTIDE SEQUENCE [LARGE SCALE GENOMIC DNA]</scope>
    <source>
        <strain evidence="8 9">AK27</strain>
    </source>
</reference>
<dbReference type="Proteomes" id="UP000028252">
    <property type="component" value="Unassembled WGS sequence"/>
</dbReference>
<organism evidence="8 9">
    <name type="scientific">Marinobacterium lacunae</name>
    <dbReference type="NCBI Taxonomy" id="1232683"/>
    <lineage>
        <taxon>Bacteria</taxon>
        <taxon>Pseudomonadati</taxon>
        <taxon>Pseudomonadota</taxon>
        <taxon>Gammaproteobacteria</taxon>
        <taxon>Oceanospirillales</taxon>
        <taxon>Oceanospirillaceae</taxon>
        <taxon>Marinobacterium</taxon>
    </lineage>
</organism>
<dbReference type="GO" id="GO:0005385">
    <property type="term" value="F:zinc ion transmembrane transporter activity"/>
    <property type="evidence" value="ECO:0007669"/>
    <property type="project" value="TreeGrafter"/>
</dbReference>
<keyword evidence="3" id="KW-0862">Zinc</keyword>
<dbReference type="PANTHER" id="PTHR11562">
    <property type="entry name" value="CATION EFFLUX PROTEIN/ ZINC TRANSPORTER"/>
    <property type="match status" value="1"/>
</dbReference>
<feature type="transmembrane region" description="Helical" evidence="6">
    <location>
        <begin position="149"/>
        <end position="166"/>
    </location>
</feature>
<evidence type="ECO:0000256" key="2">
    <source>
        <dbReference type="ARBA" id="ARBA00022692"/>
    </source>
</evidence>
<dbReference type="Gene3D" id="1.20.1510.10">
    <property type="entry name" value="Cation efflux protein transmembrane domain"/>
    <property type="match status" value="1"/>
</dbReference>
<dbReference type="PANTHER" id="PTHR11562:SF17">
    <property type="entry name" value="RE54080P-RELATED"/>
    <property type="match status" value="1"/>
</dbReference>
<feature type="transmembrane region" description="Helical" evidence="6">
    <location>
        <begin position="19"/>
        <end position="39"/>
    </location>
</feature>
<protein>
    <submittedName>
        <fullName evidence="8">Cobalt-zinc-cadmium resistance protein CzcD</fullName>
    </submittedName>
</protein>
<keyword evidence="4 6" id="KW-1133">Transmembrane helix</keyword>
<comment type="caution">
    <text evidence="8">The sequence shown here is derived from an EMBL/GenBank/DDBJ whole genome shotgun (WGS) entry which is preliminary data.</text>
</comment>